<name>A0AAD9FVI3_PAPLA</name>
<accession>A0AAD9FVI3</accession>
<evidence type="ECO:0000256" key="2">
    <source>
        <dbReference type="ARBA" id="ARBA00009986"/>
    </source>
</evidence>
<dbReference type="Proteomes" id="UP001182556">
    <property type="component" value="Unassembled WGS sequence"/>
</dbReference>
<dbReference type="InterPro" id="IPR016163">
    <property type="entry name" value="Ald_DH_C"/>
</dbReference>
<dbReference type="PANTHER" id="PTHR43353:SF10">
    <property type="entry name" value="SUCCINATE-SEMIALDEHYDE DEHYDROGENASE (NADP+)"/>
    <property type="match status" value="1"/>
</dbReference>
<evidence type="ECO:0000313" key="6">
    <source>
        <dbReference type="Proteomes" id="UP001182556"/>
    </source>
</evidence>
<protein>
    <submittedName>
        <fullName evidence="5">Succinate-semialdehyde dehydrogenase</fullName>
    </submittedName>
</protein>
<evidence type="ECO:0000313" key="5">
    <source>
        <dbReference type="EMBL" id="KAK1926906.1"/>
    </source>
</evidence>
<evidence type="ECO:0000256" key="3">
    <source>
        <dbReference type="ARBA" id="ARBA00023002"/>
    </source>
</evidence>
<dbReference type="GO" id="GO:0005737">
    <property type="term" value="C:cytoplasm"/>
    <property type="evidence" value="ECO:0007669"/>
    <property type="project" value="TreeGrafter"/>
</dbReference>
<sequence>MLRSYTKPTVALARASVSSRSIYTHPSFKLSDPSLLVSTGWVNGRPLEAQSGDTYNLTDPATNQTWHSMADLGVHETEQAIQAAHDAFPAFSAIPARTRGRMIMEMDRLFLQAKDDLAQIAVMECGKTLQEALGELGAASSVSWLMAGEAERNIGETIKGVEADNMRYFTIREPVGPAALLSPWNFPIFLPWRKLVSALAAGCTVVMKPSPETPVTTAAMALIAQRAGVPDGVVNVVTSSVKGTPKVGKVLCEDKRIKKMHFTGSTPVGKLLAHQCAGTLKKMTLELGGNGAFIVFEDADLDQAATLLVANKFRNAGQVCVSANRVYVHRSIHDQFAKIVEQKVRALRIGHGLDKGTTTGSLATQRGVERCVRLVEDAKRKGATVVTGGNRVGEGWHFEPTLLVGAGRDAIVHREEMFAPILSMYAFDSEDEVVRLANDTDMGLTNYVQTQNVSRAWRMFEALKSGQVAINTGNATSSEMPFGGIKASGMGKEGGYGYGIQDFCNVRTAALML</sequence>
<dbReference type="Pfam" id="PF00171">
    <property type="entry name" value="Aldedh"/>
    <property type="match status" value="1"/>
</dbReference>
<keyword evidence="6" id="KW-1185">Reference proteome</keyword>
<dbReference type="CDD" id="cd07103">
    <property type="entry name" value="ALDH_F5_SSADH_GabD"/>
    <property type="match status" value="1"/>
</dbReference>
<dbReference type="SUPFAM" id="SSF53720">
    <property type="entry name" value="ALDH-like"/>
    <property type="match status" value="1"/>
</dbReference>
<dbReference type="PANTHER" id="PTHR43353">
    <property type="entry name" value="SUCCINATE-SEMIALDEHYDE DEHYDROGENASE, MITOCHONDRIAL"/>
    <property type="match status" value="1"/>
</dbReference>
<dbReference type="InterPro" id="IPR015590">
    <property type="entry name" value="Aldehyde_DH_dom"/>
</dbReference>
<dbReference type="GO" id="GO:0004777">
    <property type="term" value="F:succinate-semialdehyde dehydrogenase (NAD+) activity"/>
    <property type="evidence" value="ECO:0007669"/>
    <property type="project" value="TreeGrafter"/>
</dbReference>
<dbReference type="Gene3D" id="3.40.309.10">
    <property type="entry name" value="Aldehyde Dehydrogenase, Chain A, domain 2"/>
    <property type="match status" value="1"/>
</dbReference>
<dbReference type="Gene3D" id="3.40.605.10">
    <property type="entry name" value="Aldehyde Dehydrogenase, Chain A, domain 1"/>
    <property type="match status" value="1"/>
</dbReference>
<dbReference type="InterPro" id="IPR016161">
    <property type="entry name" value="Ald_DH/histidinol_DH"/>
</dbReference>
<proteinExistence type="inferred from homology"/>
<comment type="caution">
    <text evidence="5">The sequence shown here is derived from an EMBL/GenBank/DDBJ whole genome shotgun (WGS) entry which is preliminary data.</text>
</comment>
<dbReference type="AlphaFoldDB" id="A0AAD9FVI3"/>
<gene>
    <name evidence="5" type="ORF">DB88DRAFT_503692</name>
</gene>
<dbReference type="InterPro" id="IPR016162">
    <property type="entry name" value="Ald_DH_N"/>
</dbReference>
<evidence type="ECO:0000256" key="1">
    <source>
        <dbReference type="ARBA" id="ARBA00005176"/>
    </source>
</evidence>
<reference evidence="5" key="1">
    <citation type="submission" date="2023-02" db="EMBL/GenBank/DDBJ databases">
        <title>Identification and recombinant expression of a fungal hydrolase from Papiliotrema laurentii that hydrolyzes apple cutin and clears colloidal polyester polyurethane.</title>
        <authorList>
            <consortium name="DOE Joint Genome Institute"/>
            <person name="Roman V.A."/>
            <person name="Bojanowski C."/>
            <person name="Crable B.R."/>
            <person name="Wagner D.N."/>
            <person name="Hung C.S."/>
            <person name="Nadeau L.J."/>
            <person name="Schratz L."/>
            <person name="Haridas S."/>
            <person name="Pangilinan J."/>
            <person name="Lipzen A."/>
            <person name="Na H."/>
            <person name="Yan M."/>
            <person name="Ng V."/>
            <person name="Grigoriev I.V."/>
            <person name="Spatafora J.W."/>
            <person name="Barlow D."/>
            <person name="Biffinger J."/>
            <person name="Kelley-Loughnane N."/>
            <person name="Varaljay V.A."/>
            <person name="Crookes-Goodson W.J."/>
        </authorList>
    </citation>
    <scope>NUCLEOTIDE SEQUENCE</scope>
    <source>
        <strain evidence="5">5307AH</strain>
    </source>
</reference>
<organism evidence="5 6">
    <name type="scientific">Papiliotrema laurentii</name>
    <name type="common">Cryptococcus laurentii</name>
    <dbReference type="NCBI Taxonomy" id="5418"/>
    <lineage>
        <taxon>Eukaryota</taxon>
        <taxon>Fungi</taxon>
        <taxon>Dikarya</taxon>
        <taxon>Basidiomycota</taxon>
        <taxon>Agaricomycotina</taxon>
        <taxon>Tremellomycetes</taxon>
        <taxon>Tremellales</taxon>
        <taxon>Rhynchogastremaceae</taxon>
        <taxon>Papiliotrema</taxon>
    </lineage>
</organism>
<keyword evidence="3" id="KW-0560">Oxidoreductase</keyword>
<dbReference type="GO" id="GO:0009450">
    <property type="term" value="P:gamma-aminobutyric acid catabolic process"/>
    <property type="evidence" value="ECO:0007669"/>
    <property type="project" value="TreeGrafter"/>
</dbReference>
<dbReference type="FunFam" id="3.40.309.10:FF:000004">
    <property type="entry name" value="Succinate-semialdehyde dehydrogenase I"/>
    <property type="match status" value="1"/>
</dbReference>
<feature type="domain" description="Aldehyde dehydrogenase" evidence="4">
    <location>
        <begin position="49"/>
        <end position="508"/>
    </location>
</feature>
<comment type="pathway">
    <text evidence="1">Amino-acid degradation; 4-aminobutanoate degradation.</text>
</comment>
<dbReference type="EMBL" id="JAODAN010000001">
    <property type="protein sequence ID" value="KAK1926906.1"/>
    <property type="molecule type" value="Genomic_DNA"/>
</dbReference>
<dbReference type="FunFam" id="3.40.605.10:FF:000007">
    <property type="entry name" value="NAD/NADP-dependent betaine aldehyde dehydrogenase"/>
    <property type="match status" value="1"/>
</dbReference>
<evidence type="ECO:0000259" key="4">
    <source>
        <dbReference type="Pfam" id="PF00171"/>
    </source>
</evidence>
<comment type="similarity">
    <text evidence="2">Belongs to the aldehyde dehydrogenase family.</text>
</comment>
<dbReference type="InterPro" id="IPR050740">
    <property type="entry name" value="Aldehyde_DH_Superfamily"/>
</dbReference>